<dbReference type="Pfam" id="PF08544">
    <property type="entry name" value="GHMP_kinases_C"/>
    <property type="match status" value="1"/>
</dbReference>
<dbReference type="Proteomes" id="UP001501207">
    <property type="component" value="Unassembled WGS sequence"/>
</dbReference>
<dbReference type="Pfam" id="PF10509">
    <property type="entry name" value="GalKase_gal_bdg"/>
    <property type="match status" value="1"/>
</dbReference>
<evidence type="ECO:0000256" key="5">
    <source>
        <dbReference type="ARBA" id="ARBA00022741"/>
    </source>
</evidence>
<keyword evidence="17" id="KW-1185">Reference proteome</keyword>
<dbReference type="Gene3D" id="3.30.70.890">
    <property type="entry name" value="GHMP kinase, C-terminal domain"/>
    <property type="match status" value="1"/>
</dbReference>
<dbReference type="InterPro" id="IPR006206">
    <property type="entry name" value="Mevalonate/galactokinase"/>
</dbReference>
<dbReference type="EMBL" id="BAABFN010000001">
    <property type="protein sequence ID" value="GAA4304995.1"/>
    <property type="molecule type" value="Genomic_DNA"/>
</dbReference>
<reference evidence="17" key="1">
    <citation type="journal article" date="2019" name="Int. J. Syst. Evol. Microbiol.">
        <title>The Global Catalogue of Microorganisms (GCM) 10K type strain sequencing project: providing services to taxonomists for standard genome sequencing and annotation.</title>
        <authorList>
            <consortium name="The Broad Institute Genomics Platform"/>
            <consortium name="The Broad Institute Genome Sequencing Center for Infectious Disease"/>
            <person name="Wu L."/>
            <person name="Ma J."/>
        </authorList>
    </citation>
    <scope>NUCLEOTIDE SEQUENCE [LARGE SCALE GENOMIC DNA]</scope>
    <source>
        <strain evidence="17">JCM 17664</strain>
    </source>
</reference>
<dbReference type="EC" id="2.7.1.6" evidence="11 12"/>
<dbReference type="InterPro" id="IPR036554">
    <property type="entry name" value="GHMP_kinase_C_sf"/>
</dbReference>
<evidence type="ECO:0000256" key="6">
    <source>
        <dbReference type="ARBA" id="ARBA00022777"/>
    </source>
</evidence>
<dbReference type="SUPFAM" id="SSF55060">
    <property type="entry name" value="GHMP Kinase, C-terminal domain"/>
    <property type="match status" value="1"/>
</dbReference>
<feature type="active site" description="Proton acceptor" evidence="11">
    <location>
        <position position="170"/>
    </location>
</feature>
<feature type="binding site" evidence="11">
    <location>
        <begin position="33"/>
        <end position="36"/>
    </location>
    <ligand>
        <name>substrate</name>
    </ligand>
</feature>
<comment type="pathway">
    <text evidence="11">Carbohydrate metabolism; galactose metabolism.</text>
</comment>
<comment type="caution">
    <text evidence="11">Lacks conserved residue(s) required for the propagation of feature annotation.</text>
</comment>
<keyword evidence="7 11" id="KW-0067">ATP-binding</keyword>
<dbReference type="RefSeq" id="WP_344976316.1">
    <property type="nucleotide sequence ID" value="NZ_BAABFN010000001.1"/>
</dbReference>
<keyword evidence="4 11" id="KW-0479">Metal-binding</keyword>
<keyword evidence="8 11" id="KW-0460">Magnesium</keyword>
<dbReference type="Gene3D" id="3.30.230.10">
    <property type="match status" value="1"/>
</dbReference>
<feature type="binding site" evidence="11">
    <location>
        <begin position="120"/>
        <end position="126"/>
    </location>
    <ligand>
        <name>ATP</name>
        <dbReference type="ChEBI" id="CHEBI:30616"/>
    </ligand>
</feature>
<dbReference type="Pfam" id="PF00288">
    <property type="entry name" value="GHMP_kinases_N"/>
    <property type="match status" value="1"/>
</dbReference>
<evidence type="ECO:0000256" key="1">
    <source>
        <dbReference type="ARBA" id="ARBA00006566"/>
    </source>
</evidence>
<dbReference type="InterPro" id="IPR014721">
    <property type="entry name" value="Ribsml_uS5_D2-typ_fold_subgr"/>
</dbReference>
<evidence type="ECO:0000256" key="8">
    <source>
        <dbReference type="ARBA" id="ARBA00022842"/>
    </source>
</evidence>
<dbReference type="InterPro" id="IPR013750">
    <property type="entry name" value="GHMP_kinase_C_dom"/>
</dbReference>
<evidence type="ECO:0000256" key="3">
    <source>
        <dbReference type="ARBA" id="ARBA00022679"/>
    </source>
</evidence>
<dbReference type="InterPro" id="IPR006203">
    <property type="entry name" value="GHMP_knse_ATP-bd_CS"/>
</dbReference>
<evidence type="ECO:0000259" key="14">
    <source>
        <dbReference type="Pfam" id="PF08544"/>
    </source>
</evidence>
<feature type="binding site" evidence="11">
    <location>
        <position position="158"/>
    </location>
    <ligand>
        <name>Mg(2+)</name>
        <dbReference type="ChEBI" id="CHEBI:18420"/>
    </ligand>
</feature>
<feature type="binding site" evidence="11">
    <location>
        <position position="126"/>
    </location>
    <ligand>
        <name>Mg(2+)</name>
        <dbReference type="ChEBI" id="CHEBI:18420"/>
    </ligand>
</feature>
<comment type="catalytic activity">
    <reaction evidence="11">
        <text>alpha-D-galactose + ATP = alpha-D-galactose 1-phosphate + ADP + H(+)</text>
        <dbReference type="Rhea" id="RHEA:13553"/>
        <dbReference type="ChEBI" id="CHEBI:15378"/>
        <dbReference type="ChEBI" id="CHEBI:28061"/>
        <dbReference type="ChEBI" id="CHEBI:30616"/>
        <dbReference type="ChEBI" id="CHEBI:58336"/>
        <dbReference type="ChEBI" id="CHEBI:456216"/>
        <dbReference type="EC" id="2.7.1.6"/>
    </reaction>
</comment>
<dbReference type="InterPro" id="IPR019539">
    <property type="entry name" value="GalKase_N"/>
</dbReference>
<evidence type="ECO:0000256" key="4">
    <source>
        <dbReference type="ARBA" id="ARBA00022723"/>
    </source>
</evidence>
<dbReference type="SUPFAM" id="SSF54211">
    <property type="entry name" value="Ribosomal protein S5 domain 2-like"/>
    <property type="match status" value="1"/>
</dbReference>
<sequence length="389" mass="43028">MCIADKVNERFMALYHTTPLLILSPGRVNIIGEHTDYNDGFVLPAAIDKKIALAIAPSGSGRCTVHAAALEDSFSFDCREEVRPAEGWKNYILGVVHHLQQRGYRIDGFNAVFDGDIPIGSGLSSSAAVEGAFSFGLTQVFGLDAERFELALIGQQAEHTFVGVNCGIMDQFANLHGRKNQLIRLDCRDLSYVYVPFNFPGYKIVLCNTMVHHSLASSAYNERRRQCEEGVKVLRDHYPEVKSLRDVTPAMLEEHKTALDSTVYRRCRYIVEETERVVAACACLEKDDLLGLGRLMDATHDGLSGDYEVSCPELDYLVSLARPRSEVIGSRMMGGGFGGCTINIVEADAVKDFSDHITDAYTRQYGKRPDIYVTTIEEGTHAVSYPPAP</sequence>
<evidence type="ECO:0000259" key="15">
    <source>
        <dbReference type="Pfam" id="PF10509"/>
    </source>
</evidence>
<feature type="domain" description="Galactokinase N-terminal" evidence="15">
    <location>
        <begin position="9"/>
        <end position="57"/>
    </location>
</feature>
<keyword evidence="10 11" id="KW-0119">Carbohydrate metabolism</keyword>
<evidence type="ECO:0000256" key="12">
    <source>
        <dbReference type="NCBIfam" id="TIGR00131"/>
    </source>
</evidence>
<comment type="similarity">
    <text evidence="1 11">Belongs to the GHMP kinase family. GalK subfamily.</text>
</comment>
<feature type="binding site" evidence="11">
    <location>
        <position position="220"/>
    </location>
    <ligand>
        <name>substrate</name>
    </ligand>
</feature>
<keyword evidence="9 11" id="KW-0299">Galactose metabolism</keyword>
<dbReference type="InterPro" id="IPR019741">
    <property type="entry name" value="Galactokinase_CS"/>
</dbReference>
<dbReference type="HAMAP" id="MF_00246">
    <property type="entry name" value="Galactokinase"/>
    <property type="match status" value="1"/>
</dbReference>
<keyword evidence="5 11" id="KW-0547">Nucleotide-binding</keyword>
<dbReference type="InterPro" id="IPR022963">
    <property type="entry name" value="Galactokinase_bac"/>
</dbReference>
<evidence type="ECO:0000313" key="16">
    <source>
        <dbReference type="EMBL" id="GAA4304995.1"/>
    </source>
</evidence>
<feature type="site" description="Transition state stabilizer" evidence="11">
    <location>
        <position position="27"/>
    </location>
</feature>
<name>A0ABP8FJA2_9BACT</name>
<evidence type="ECO:0000256" key="7">
    <source>
        <dbReference type="ARBA" id="ARBA00022840"/>
    </source>
</evidence>
<dbReference type="InterPro" id="IPR000705">
    <property type="entry name" value="Galactokinase"/>
</dbReference>
<comment type="caution">
    <text evidence="16">The sequence shown here is derived from an EMBL/GenBank/DDBJ whole genome shotgun (WGS) entry which is preliminary data.</text>
</comment>
<feature type="domain" description="GHMP kinase N-terminal" evidence="13">
    <location>
        <begin position="90"/>
        <end position="177"/>
    </location>
</feature>
<keyword evidence="6 11" id="KW-0418">Kinase</keyword>
<feature type="domain" description="GHMP kinase C-terminal" evidence="14">
    <location>
        <begin position="284"/>
        <end position="352"/>
    </location>
</feature>
<dbReference type="PROSITE" id="PS00106">
    <property type="entry name" value="GALACTOKINASE"/>
    <property type="match status" value="1"/>
</dbReference>
<dbReference type="InterPro" id="IPR006204">
    <property type="entry name" value="GHMP_kinase_N_dom"/>
</dbReference>
<comment type="function">
    <text evidence="11">Catalyzes the transfer of the gamma-phosphate of ATP to D-galactose to form alpha-D-galactose-1-phosphate (Gal-1-P).</text>
</comment>
<evidence type="ECO:0000259" key="13">
    <source>
        <dbReference type="Pfam" id="PF00288"/>
    </source>
</evidence>
<gene>
    <name evidence="11 16" type="primary">galK</name>
    <name evidence="16" type="ORF">GCM10023143_09880</name>
</gene>
<evidence type="ECO:0000313" key="17">
    <source>
        <dbReference type="Proteomes" id="UP001501207"/>
    </source>
</evidence>
<comment type="subcellular location">
    <subcellularLocation>
        <location evidence="11">Cytoplasm</location>
    </subcellularLocation>
</comment>
<dbReference type="NCBIfam" id="TIGR00131">
    <property type="entry name" value="gal_kin"/>
    <property type="match status" value="1"/>
</dbReference>
<keyword evidence="3 11" id="KW-0808">Transferase</keyword>
<dbReference type="PANTHER" id="PTHR10457">
    <property type="entry name" value="MEVALONATE KINASE/GALACTOKINASE"/>
    <property type="match status" value="1"/>
</dbReference>
<dbReference type="InterPro" id="IPR020568">
    <property type="entry name" value="Ribosomal_Su5_D2-typ_SF"/>
</dbReference>
<proteinExistence type="inferred from homology"/>
<evidence type="ECO:0000256" key="9">
    <source>
        <dbReference type="ARBA" id="ARBA00023144"/>
    </source>
</evidence>
<accession>A0ABP8FJA2</accession>
<keyword evidence="2 11" id="KW-0963">Cytoplasm</keyword>
<dbReference type="PANTHER" id="PTHR10457:SF7">
    <property type="entry name" value="GALACTOKINASE-RELATED"/>
    <property type="match status" value="1"/>
</dbReference>
<dbReference type="PIRSF" id="PIRSF000530">
    <property type="entry name" value="Galactokinase"/>
    <property type="match status" value="1"/>
</dbReference>
<organism evidence="16 17">
    <name type="scientific">Compostibacter hankyongensis</name>
    <dbReference type="NCBI Taxonomy" id="1007089"/>
    <lineage>
        <taxon>Bacteria</taxon>
        <taxon>Pseudomonadati</taxon>
        <taxon>Bacteroidota</taxon>
        <taxon>Chitinophagia</taxon>
        <taxon>Chitinophagales</taxon>
        <taxon>Chitinophagaceae</taxon>
        <taxon>Compostibacter</taxon>
    </lineage>
</organism>
<protein>
    <recommendedName>
        <fullName evidence="11 12">Galactokinase</fullName>
        <ecNumber evidence="11 12">2.7.1.6</ecNumber>
    </recommendedName>
    <alternativeName>
        <fullName evidence="11">Galactose kinase</fullName>
    </alternativeName>
</protein>
<evidence type="ECO:0000256" key="11">
    <source>
        <dbReference type="HAMAP-Rule" id="MF_00246"/>
    </source>
</evidence>
<evidence type="ECO:0000256" key="2">
    <source>
        <dbReference type="ARBA" id="ARBA00022490"/>
    </source>
</evidence>
<evidence type="ECO:0000256" key="10">
    <source>
        <dbReference type="ARBA" id="ARBA00023277"/>
    </source>
</evidence>
<dbReference type="PROSITE" id="PS00627">
    <property type="entry name" value="GHMP_KINASES_ATP"/>
    <property type="match status" value="1"/>
</dbReference>
<dbReference type="PRINTS" id="PR00473">
    <property type="entry name" value="GALCTOKINASE"/>
</dbReference>
<dbReference type="PRINTS" id="PR00959">
    <property type="entry name" value="MEVGALKINASE"/>
</dbReference>